<gene>
    <name evidence="2" type="ORF">GA0070213_112175</name>
</gene>
<name>A0A1C5JP45_9ACTN</name>
<keyword evidence="3" id="KW-1185">Reference proteome</keyword>
<evidence type="ECO:0000313" key="3">
    <source>
        <dbReference type="Proteomes" id="UP000199360"/>
    </source>
</evidence>
<feature type="domain" description="Calcineurin-like phosphoesterase" evidence="1">
    <location>
        <begin position="1"/>
        <end position="149"/>
    </location>
</feature>
<reference evidence="3" key="1">
    <citation type="submission" date="2016-06" db="EMBL/GenBank/DDBJ databases">
        <authorList>
            <person name="Varghese N."/>
            <person name="Submissions Spin"/>
        </authorList>
    </citation>
    <scope>NUCLEOTIDE SEQUENCE [LARGE SCALE GENOMIC DNA]</scope>
    <source>
        <strain evidence="3">DSM 45647</strain>
    </source>
</reference>
<dbReference type="OrthoDB" id="9813918at2"/>
<dbReference type="STRING" id="745366.GA0070213_112175"/>
<evidence type="ECO:0000313" key="2">
    <source>
        <dbReference type="EMBL" id="SCG72372.1"/>
    </source>
</evidence>
<organism evidence="2 3">
    <name type="scientific">Micromonospora humi</name>
    <dbReference type="NCBI Taxonomy" id="745366"/>
    <lineage>
        <taxon>Bacteria</taxon>
        <taxon>Bacillati</taxon>
        <taxon>Actinomycetota</taxon>
        <taxon>Actinomycetes</taxon>
        <taxon>Micromonosporales</taxon>
        <taxon>Micromonosporaceae</taxon>
        <taxon>Micromonospora</taxon>
    </lineage>
</organism>
<dbReference type="InterPro" id="IPR004843">
    <property type="entry name" value="Calcineurin-like_PHP"/>
</dbReference>
<dbReference type="Proteomes" id="UP000199360">
    <property type="component" value="Unassembled WGS sequence"/>
</dbReference>
<dbReference type="AlphaFoldDB" id="A0A1C5JP45"/>
<dbReference type="EMBL" id="FMDM01000012">
    <property type="protein sequence ID" value="SCG72372.1"/>
    <property type="molecule type" value="Genomic_DNA"/>
</dbReference>
<dbReference type="CDD" id="cd00838">
    <property type="entry name" value="MPP_superfamily"/>
    <property type="match status" value="1"/>
</dbReference>
<dbReference type="Gene3D" id="3.60.21.10">
    <property type="match status" value="1"/>
</dbReference>
<dbReference type="GO" id="GO:0016787">
    <property type="term" value="F:hydrolase activity"/>
    <property type="evidence" value="ECO:0007669"/>
    <property type="project" value="InterPro"/>
</dbReference>
<dbReference type="RefSeq" id="WP_091068112.1">
    <property type="nucleotide sequence ID" value="NZ_FMDM01000012.1"/>
</dbReference>
<proteinExistence type="predicted"/>
<sequence>MRAVVLADLHGRLDALRDIVAAAAAHRPDALVCAGDLLDCLISKTAAGRPGRRLPEVVAVDHELWDAAANLTLVRGNQEERIARLLAGTPVPGNLRLILDQPPARTVGVAEVRHGHGFTWQRRPDGWWQPGARDLARLRAPVTIYGHNHQNACYELHADGSLTPRPIVFGQPLPLSPAHRHLVNVDAARREPPSYVVYDDDARTVTYHRLAGRRDTP</sequence>
<dbReference type="Pfam" id="PF00149">
    <property type="entry name" value="Metallophos"/>
    <property type="match status" value="1"/>
</dbReference>
<accession>A0A1C5JP45</accession>
<protein>
    <submittedName>
        <fullName evidence="2">Calcineurin-like phosphoesterase superfamily domain-containing protein</fullName>
    </submittedName>
</protein>
<evidence type="ECO:0000259" key="1">
    <source>
        <dbReference type="Pfam" id="PF00149"/>
    </source>
</evidence>
<dbReference type="SUPFAM" id="SSF56300">
    <property type="entry name" value="Metallo-dependent phosphatases"/>
    <property type="match status" value="1"/>
</dbReference>
<dbReference type="InterPro" id="IPR029052">
    <property type="entry name" value="Metallo-depent_PP-like"/>
</dbReference>